<proteinExistence type="inferred from homology"/>
<dbReference type="GO" id="GO:0005634">
    <property type="term" value="C:nucleus"/>
    <property type="evidence" value="ECO:0007669"/>
    <property type="project" value="TreeGrafter"/>
</dbReference>
<keyword evidence="7" id="KW-1185">Reference proteome</keyword>
<dbReference type="CDD" id="cd18888">
    <property type="entry name" value="NUDIX_ADPRase_Nudt5"/>
    <property type="match status" value="1"/>
</dbReference>
<dbReference type="PANTHER" id="PTHR11839:SF1">
    <property type="entry name" value="ADP-SUGAR PYROPHOSPHATASE"/>
    <property type="match status" value="1"/>
</dbReference>
<organism evidence="6 7">
    <name type="scientific">Eptatretus burgeri</name>
    <name type="common">Inshore hagfish</name>
    <dbReference type="NCBI Taxonomy" id="7764"/>
    <lineage>
        <taxon>Eukaryota</taxon>
        <taxon>Metazoa</taxon>
        <taxon>Chordata</taxon>
        <taxon>Craniata</taxon>
        <taxon>Vertebrata</taxon>
        <taxon>Cyclostomata</taxon>
        <taxon>Myxini</taxon>
        <taxon>Myxiniformes</taxon>
        <taxon>Myxinidae</taxon>
        <taxon>Eptatretinae</taxon>
        <taxon>Eptatretus</taxon>
    </lineage>
</organism>
<dbReference type="PANTHER" id="PTHR11839">
    <property type="entry name" value="UDP/ADP-SUGAR PYROPHOSPHATASE"/>
    <property type="match status" value="1"/>
</dbReference>
<dbReference type="InterPro" id="IPR000086">
    <property type="entry name" value="NUDIX_hydrolase_dom"/>
</dbReference>
<dbReference type="GeneTree" id="ENSGT00940000154045"/>
<dbReference type="GO" id="GO:0019693">
    <property type="term" value="P:ribose phosphate metabolic process"/>
    <property type="evidence" value="ECO:0007669"/>
    <property type="project" value="TreeGrafter"/>
</dbReference>
<comment type="similarity">
    <text evidence="1 3">Belongs to the Nudix hydrolase family.</text>
</comment>
<dbReference type="Ensembl" id="ENSEBUT00000026764.1">
    <property type="protein sequence ID" value="ENSEBUP00000026188.1"/>
    <property type="gene ID" value="ENSEBUG00000016134.1"/>
</dbReference>
<dbReference type="PROSITE" id="PS00893">
    <property type="entry name" value="NUDIX_BOX"/>
    <property type="match status" value="1"/>
</dbReference>
<protein>
    <submittedName>
        <fullName evidence="6">Nudix (nucleoside diphosphate linked moiety X)-type motif 5</fullName>
    </submittedName>
</protein>
<evidence type="ECO:0000256" key="3">
    <source>
        <dbReference type="RuleBase" id="RU003476"/>
    </source>
</evidence>
<evidence type="ECO:0000256" key="4">
    <source>
        <dbReference type="SAM" id="MobiDB-lite"/>
    </source>
</evidence>
<feature type="region of interest" description="Disordered" evidence="4">
    <location>
        <begin position="1"/>
        <end position="32"/>
    </location>
</feature>
<reference evidence="6" key="2">
    <citation type="submission" date="2025-09" db="UniProtKB">
        <authorList>
            <consortium name="Ensembl"/>
        </authorList>
    </citation>
    <scope>IDENTIFICATION</scope>
</reference>
<dbReference type="Pfam" id="PF00293">
    <property type="entry name" value="NUDIX"/>
    <property type="match status" value="1"/>
</dbReference>
<dbReference type="PROSITE" id="PS51462">
    <property type="entry name" value="NUDIX"/>
    <property type="match status" value="1"/>
</dbReference>
<evidence type="ECO:0000256" key="1">
    <source>
        <dbReference type="ARBA" id="ARBA00005582"/>
    </source>
</evidence>
<dbReference type="PRINTS" id="PR00502">
    <property type="entry name" value="NUDIXFAMILY"/>
</dbReference>
<dbReference type="GO" id="GO:0006753">
    <property type="term" value="P:nucleoside phosphate metabolic process"/>
    <property type="evidence" value="ECO:0007669"/>
    <property type="project" value="TreeGrafter"/>
</dbReference>
<keyword evidence="2 3" id="KW-0378">Hydrolase</keyword>
<evidence type="ECO:0000259" key="5">
    <source>
        <dbReference type="PROSITE" id="PS51462"/>
    </source>
</evidence>
<evidence type="ECO:0000313" key="6">
    <source>
        <dbReference type="Ensembl" id="ENSEBUP00000026188.1"/>
    </source>
</evidence>
<accession>A0A8C4R7D9</accession>
<dbReference type="SUPFAM" id="SSF55811">
    <property type="entry name" value="Nudix"/>
    <property type="match status" value="1"/>
</dbReference>
<sequence length="170" mass="18222">ASSPELGAPIGPNPSRGPLTLAGNHNTPFPARSSQTANIFRVQMISVLKRTQHDDCLVLVKQFRPPLGCYTLEFPAGLMNSGESVESAALRELEEETGFVAEVTSVSPAALCLEPGICSSADKIVCVVINGDDPANTRPQQQLGEFVDVMLIPIRELLTRIQGEQAAWVP</sequence>
<feature type="domain" description="Nudix hydrolase" evidence="5">
    <location>
        <begin position="40"/>
        <end position="170"/>
    </location>
</feature>
<feature type="compositionally biased region" description="Polar residues" evidence="4">
    <location>
        <begin position="23"/>
        <end position="32"/>
    </location>
</feature>
<dbReference type="Proteomes" id="UP000694388">
    <property type="component" value="Unplaced"/>
</dbReference>
<dbReference type="GO" id="GO:0047631">
    <property type="term" value="F:ADP-ribose diphosphatase activity"/>
    <property type="evidence" value="ECO:0007669"/>
    <property type="project" value="TreeGrafter"/>
</dbReference>
<dbReference type="AlphaFoldDB" id="A0A8C4R7D9"/>
<dbReference type="InterPro" id="IPR020476">
    <property type="entry name" value="Nudix_hydrolase"/>
</dbReference>
<name>A0A8C4R7D9_EPTBU</name>
<dbReference type="Gene3D" id="3.90.79.10">
    <property type="entry name" value="Nucleoside Triphosphate Pyrophosphohydrolase"/>
    <property type="match status" value="1"/>
</dbReference>
<evidence type="ECO:0000256" key="2">
    <source>
        <dbReference type="ARBA" id="ARBA00022801"/>
    </source>
</evidence>
<dbReference type="InterPro" id="IPR015797">
    <property type="entry name" value="NUDIX_hydrolase-like_dom_sf"/>
</dbReference>
<evidence type="ECO:0000313" key="7">
    <source>
        <dbReference type="Proteomes" id="UP000694388"/>
    </source>
</evidence>
<reference evidence="6" key="1">
    <citation type="submission" date="2025-08" db="UniProtKB">
        <authorList>
            <consortium name="Ensembl"/>
        </authorList>
    </citation>
    <scope>IDENTIFICATION</scope>
</reference>
<dbReference type="InterPro" id="IPR020084">
    <property type="entry name" value="NUDIX_hydrolase_CS"/>
</dbReference>